<organism evidence="3 4">
    <name type="scientific">Biomphalaria glabrata</name>
    <name type="common">Bloodfluke planorb</name>
    <name type="synonym">Freshwater snail</name>
    <dbReference type="NCBI Taxonomy" id="6526"/>
    <lineage>
        <taxon>Eukaryota</taxon>
        <taxon>Metazoa</taxon>
        <taxon>Spiralia</taxon>
        <taxon>Lophotrochozoa</taxon>
        <taxon>Mollusca</taxon>
        <taxon>Gastropoda</taxon>
        <taxon>Heterobranchia</taxon>
        <taxon>Euthyneura</taxon>
        <taxon>Panpulmonata</taxon>
        <taxon>Hygrophila</taxon>
        <taxon>Lymnaeoidea</taxon>
        <taxon>Planorbidae</taxon>
        <taxon>Biomphalaria</taxon>
    </lineage>
</organism>
<feature type="compositionally biased region" description="Basic residues" evidence="1">
    <location>
        <begin position="505"/>
        <end position="524"/>
    </location>
</feature>
<feature type="signal peptide" evidence="2">
    <location>
        <begin position="1"/>
        <end position="30"/>
    </location>
</feature>
<feature type="compositionally biased region" description="Polar residues" evidence="1">
    <location>
        <begin position="526"/>
        <end position="552"/>
    </location>
</feature>
<proteinExistence type="predicted"/>
<feature type="compositionally biased region" description="Basic and acidic residues" evidence="1">
    <location>
        <begin position="582"/>
        <end position="591"/>
    </location>
</feature>
<evidence type="ECO:0000256" key="1">
    <source>
        <dbReference type="SAM" id="MobiDB-lite"/>
    </source>
</evidence>
<dbReference type="PROSITE" id="PS51257">
    <property type="entry name" value="PROKAR_LIPOPROTEIN"/>
    <property type="match status" value="1"/>
</dbReference>
<gene>
    <name evidence="3" type="primary">106065876</name>
</gene>
<accession>A0A2C9KHS9</accession>
<dbReference type="STRING" id="6526.A0A2C9KHS9"/>
<feature type="compositionally biased region" description="Polar residues" evidence="1">
    <location>
        <begin position="339"/>
        <end position="382"/>
    </location>
</feature>
<feature type="chain" id="PRO_5013310889" description="Vitellogenin domain-containing protein" evidence="2">
    <location>
        <begin position="31"/>
        <end position="591"/>
    </location>
</feature>
<sequence length="591" mass="66736">MRSDASLRMNVFIVTTLVALMSSSCWVCDAIPPTKYFYHANNIPSELYANYICSIFGQSRPDGYTVGSDTEGESNYRAVYDFLYSFSSPAVSVLFGRKNRSVHVTFKRELISPPMTMLASVTKLKLKNYPQENIVEQPNLLTIYECLKNALCSGLTAKQLEDLRQILELSLTSCDLNLLVQILFSSAADKAMAAIDVIKPFLIHDAQPSLEALSENEQRKLFTAILVATNGQCGSSQGQANPWKVEDIARAVFVQFLPLELTKKQRENAETAMLVLGKSNLRKLDIVNIFKHFIQGDYFSYDGVACQALYNFLNSLEICGAMTPSSLITVKRKCDSDYNRTPLSSLTTSTQGATKTRPVTVTSIKTTTRQSITEANQGTSRTWPRKTKVPLPRGKPRSEATPSIPKDYEPKDYEPKDYEPKDYEPKDYEPKDYEIPPPGQESSSAMKPSSKKKNRTLNKGQRRKNDKSVVSYGRLEMKSKYRTHPKSKDHETNNKVNVRKTEKSLRKKLRKTERKHRRKERVRAKSSNGVTITSSPELTSRNGATASPTSARTVKKTTYHENRYWGRGQGRKMIKGQRKTVKKGEKTIESF</sequence>
<feature type="compositionally biased region" description="Basic residues" evidence="1">
    <location>
        <begin position="449"/>
        <end position="465"/>
    </location>
</feature>
<feature type="compositionally biased region" description="Basic residues" evidence="1">
    <location>
        <begin position="569"/>
        <end position="581"/>
    </location>
</feature>
<feature type="compositionally biased region" description="Basic and acidic residues" evidence="1">
    <location>
        <begin position="486"/>
        <end position="504"/>
    </location>
</feature>
<dbReference type="Proteomes" id="UP000076420">
    <property type="component" value="Unassembled WGS sequence"/>
</dbReference>
<dbReference type="EnsemblMetazoa" id="BGLB019852-RA">
    <property type="protein sequence ID" value="BGLB019852-PA"/>
    <property type="gene ID" value="BGLB019852"/>
</dbReference>
<evidence type="ECO:0000313" key="3">
    <source>
        <dbReference type="EnsemblMetazoa" id="BGLB019852-PA"/>
    </source>
</evidence>
<dbReference type="KEGG" id="bgt:106065876"/>
<dbReference type="VEuPathDB" id="VectorBase:BGLAX_031005"/>
<name>A0A2C9KHS9_BIOGL</name>
<protein>
    <recommendedName>
        <fullName evidence="5">Vitellogenin domain-containing protein</fullName>
    </recommendedName>
</protein>
<evidence type="ECO:0000256" key="2">
    <source>
        <dbReference type="SAM" id="SignalP"/>
    </source>
</evidence>
<dbReference type="AlphaFoldDB" id="A0A2C9KHS9"/>
<evidence type="ECO:0008006" key="5">
    <source>
        <dbReference type="Google" id="ProtNLM"/>
    </source>
</evidence>
<evidence type="ECO:0000313" key="4">
    <source>
        <dbReference type="Proteomes" id="UP000076420"/>
    </source>
</evidence>
<keyword evidence="2" id="KW-0732">Signal</keyword>
<dbReference type="VEuPathDB" id="VectorBase:BGLB019852"/>
<reference evidence="3" key="1">
    <citation type="submission" date="2020-05" db="UniProtKB">
        <authorList>
            <consortium name="EnsemblMetazoa"/>
        </authorList>
    </citation>
    <scope>IDENTIFICATION</scope>
    <source>
        <strain evidence="3">BB02</strain>
    </source>
</reference>
<feature type="compositionally biased region" description="Basic and acidic residues" evidence="1">
    <location>
        <begin position="406"/>
        <end position="434"/>
    </location>
</feature>
<feature type="region of interest" description="Disordered" evidence="1">
    <location>
        <begin position="339"/>
        <end position="591"/>
    </location>
</feature>